<proteinExistence type="predicted"/>
<name>X1AE61_9ZZZZ</name>
<evidence type="ECO:0000259" key="1">
    <source>
        <dbReference type="Pfam" id="PF09861"/>
    </source>
</evidence>
<sequence length="308" mass="33473">LAWYGTKELGLPLPDSWQVEVYNMAGFDRPAMKLDEIKVAITNLIGSPPIRELARGKNEVVIIFDDMTRVTRVAELVPFVLEELAEAGIPDNRIQFICATGVHMAWDRLSFVKKLGEATLARFPVYNHNPFNKCTYVGTTSYGTDIYINAEVVKCDLKIAIGSVVPHPNTGFGGGGKIILPGVSSMETIEHFHRIEAEFKQKYPSKLITGMGVFDDNPLRLNIEEATALAGLDLKIDCMVNAWGETVAIFAGTPKPTWAAAVGEAKAHYLTPETKGEGIVIANTFAKANEAIMIGLNTAFSAVSDKGG</sequence>
<dbReference type="AlphaFoldDB" id="X1AE61"/>
<feature type="non-terminal residue" evidence="2">
    <location>
        <position position="308"/>
    </location>
</feature>
<protein>
    <recommendedName>
        <fullName evidence="1">LarA-like N-terminal domain-containing protein</fullName>
    </recommendedName>
</protein>
<comment type="caution">
    <text evidence="2">The sequence shown here is derived from an EMBL/GenBank/DDBJ whole genome shotgun (WGS) entry which is preliminary data.</text>
</comment>
<reference evidence="2" key="1">
    <citation type="journal article" date="2014" name="Front. Microbiol.">
        <title>High frequency of phylogenetically diverse reductive dehalogenase-homologous genes in deep subseafloor sedimentary metagenomes.</title>
        <authorList>
            <person name="Kawai M."/>
            <person name="Futagami T."/>
            <person name="Toyoda A."/>
            <person name="Takaki Y."/>
            <person name="Nishi S."/>
            <person name="Hori S."/>
            <person name="Arai W."/>
            <person name="Tsubouchi T."/>
            <person name="Morono Y."/>
            <person name="Uchiyama I."/>
            <person name="Ito T."/>
            <person name="Fujiyama A."/>
            <person name="Inagaki F."/>
            <person name="Takami H."/>
        </authorList>
    </citation>
    <scope>NUCLEOTIDE SEQUENCE</scope>
    <source>
        <strain evidence="2">Expedition CK06-06</strain>
    </source>
</reference>
<dbReference type="PANTHER" id="PTHR33171:SF17">
    <property type="entry name" value="LARA-LIKE N-TERMINAL DOMAIN-CONTAINING PROTEIN"/>
    <property type="match status" value="1"/>
</dbReference>
<dbReference type="Gene3D" id="3.40.50.11440">
    <property type="match status" value="1"/>
</dbReference>
<gene>
    <name evidence="2" type="ORF">S01H4_23833</name>
</gene>
<dbReference type="PANTHER" id="PTHR33171">
    <property type="entry name" value="LAR_N DOMAIN-CONTAINING PROTEIN"/>
    <property type="match status" value="1"/>
</dbReference>
<dbReference type="InterPro" id="IPR048068">
    <property type="entry name" value="LarA-like"/>
</dbReference>
<dbReference type="GO" id="GO:0050043">
    <property type="term" value="F:lactate racemase activity"/>
    <property type="evidence" value="ECO:0007669"/>
    <property type="project" value="InterPro"/>
</dbReference>
<accession>X1AE61</accession>
<dbReference type="InterPro" id="IPR018657">
    <property type="entry name" value="LarA-like_N"/>
</dbReference>
<dbReference type="EMBL" id="BART01011112">
    <property type="protein sequence ID" value="GAG80895.1"/>
    <property type="molecule type" value="Genomic_DNA"/>
</dbReference>
<evidence type="ECO:0000313" key="2">
    <source>
        <dbReference type="EMBL" id="GAG80895.1"/>
    </source>
</evidence>
<feature type="domain" description="LarA-like N-terminal" evidence="1">
    <location>
        <begin position="4"/>
        <end position="195"/>
    </location>
</feature>
<dbReference type="Pfam" id="PF09861">
    <property type="entry name" value="Lar_N"/>
    <property type="match status" value="1"/>
</dbReference>
<organism evidence="2">
    <name type="scientific">marine sediment metagenome</name>
    <dbReference type="NCBI Taxonomy" id="412755"/>
    <lineage>
        <taxon>unclassified sequences</taxon>
        <taxon>metagenomes</taxon>
        <taxon>ecological metagenomes</taxon>
    </lineage>
</organism>
<feature type="non-terminal residue" evidence="2">
    <location>
        <position position="1"/>
    </location>
</feature>